<evidence type="ECO:0000313" key="1">
    <source>
        <dbReference type="EMBL" id="RNA20370.1"/>
    </source>
</evidence>
<sequence>MNFIVALFHQTLEQSIFFIIFGEDYEARLFNRYYFFHLKNHFPNSSKFPFFLKVQNVTKSSKEKIINVSSMFSKT</sequence>
<comment type="caution">
    <text evidence="1">The sequence shown here is derived from an EMBL/GenBank/DDBJ whole genome shotgun (WGS) entry which is preliminary data.</text>
</comment>
<evidence type="ECO:0000313" key="2">
    <source>
        <dbReference type="Proteomes" id="UP000276133"/>
    </source>
</evidence>
<protein>
    <submittedName>
        <fullName evidence="1">Uncharacterized protein</fullName>
    </submittedName>
</protein>
<proteinExistence type="predicted"/>
<dbReference type="Proteomes" id="UP000276133">
    <property type="component" value="Unassembled WGS sequence"/>
</dbReference>
<keyword evidence="2" id="KW-1185">Reference proteome</keyword>
<dbReference type="EMBL" id="REGN01003866">
    <property type="protein sequence ID" value="RNA20370.1"/>
    <property type="molecule type" value="Genomic_DNA"/>
</dbReference>
<organism evidence="1 2">
    <name type="scientific">Brachionus plicatilis</name>
    <name type="common">Marine rotifer</name>
    <name type="synonym">Brachionus muelleri</name>
    <dbReference type="NCBI Taxonomy" id="10195"/>
    <lineage>
        <taxon>Eukaryota</taxon>
        <taxon>Metazoa</taxon>
        <taxon>Spiralia</taxon>
        <taxon>Gnathifera</taxon>
        <taxon>Rotifera</taxon>
        <taxon>Eurotatoria</taxon>
        <taxon>Monogononta</taxon>
        <taxon>Pseudotrocha</taxon>
        <taxon>Ploima</taxon>
        <taxon>Brachionidae</taxon>
        <taxon>Brachionus</taxon>
    </lineage>
</organism>
<name>A0A3M7RA10_BRAPC</name>
<gene>
    <name evidence="1" type="ORF">BpHYR1_022864</name>
</gene>
<reference evidence="1 2" key="1">
    <citation type="journal article" date="2018" name="Sci. Rep.">
        <title>Genomic signatures of local adaptation to the degree of environmental predictability in rotifers.</title>
        <authorList>
            <person name="Franch-Gras L."/>
            <person name="Hahn C."/>
            <person name="Garcia-Roger E.M."/>
            <person name="Carmona M.J."/>
            <person name="Serra M."/>
            <person name="Gomez A."/>
        </authorList>
    </citation>
    <scope>NUCLEOTIDE SEQUENCE [LARGE SCALE GENOMIC DNA]</scope>
    <source>
        <strain evidence="1">HYR1</strain>
    </source>
</reference>
<accession>A0A3M7RA10</accession>
<dbReference type="AlphaFoldDB" id="A0A3M7RA10"/>